<comment type="similarity">
    <text evidence="1">Belongs to the tombusvirus/aureusvirus movement protein p22 family.</text>
</comment>
<evidence type="ECO:0000256" key="1">
    <source>
        <dbReference type="ARBA" id="ARBA00006841"/>
    </source>
</evidence>
<evidence type="ECO:0000313" key="4">
    <source>
        <dbReference type="Proteomes" id="UP000202771"/>
    </source>
</evidence>
<dbReference type="Pfam" id="PF03558">
    <property type="entry name" value="TBSV_P22"/>
    <property type="match status" value="1"/>
</dbReference>
<dbReference type="RefSeq" id="YP_003104771.1">
    <property type="nucleotide sequence ID" value="NC_013112.1"/>
</dbReference>
<dbReference type="GeneID" id="8658764"/>
<feature type="region of interest" description="Disordered" evidence="2">
    <location>
        <begin position="218"/>
        <end position="289"/>
    </location>
</feature>
<dbReference type="KEGG" id="vg:8658764"/>
<dbReference type="GO" id="GO:0019028">
    <property type="term" value="C:viral capsid"/>
    <property type="evidence" value="ECO:0007669"/>
    <property type="project" value="InterPro"/>
</dbReference>
<reference evidence="3 4" key="1">
    <citation type="journal article" date="2009" name="J. Gen. Virol.">
        <title>Molecular characterization of the plant virus genus Ourmiavirus and evidence of inter-kingdom reassortment of viral genome segments as its possible route of origin.</title>
        <authorList>
            <person name="Rastgou M."/>
            <person name="Habibi M.K."/>
            <person name="Izadpanah K."/>
            <person name="Masenga V."/>
            <person name="Milne R.G."/>
            <person name="Wolf Y.I."/>
            <person name="Koonin E.V."/>
            <person name="Turina M."/>
        </authorList>
    </citation>
    <scope>NUCLEOTIDE SEQUENCE [LARGE SCALE GENOMIC DNA]</scope>
    <source>
        <strain evidence="3">IC</strain>
    </source>
</reference>
<protein>
    <submittedName>
        <fullName evidence="3">Putative movement protein</fullName>
    </submittedName>
</protein>
<accession>B5U1W7</accession>
<feature type="compositionally biased region" description="Basic and acidic residues" evidence="2">
    <location>
        <begin position="228"/>
        <end position="238"/>
    </location>
</feature>
<dbReference type="OrthoDB" id="27273at10239"/>
<sequence length="289" mass="31596">MEEFPTIDNRIISADLALPDGNGNLAISIVEPSSTLCLKKKGHVTYRTLMDASTSCQPQPLIPVSIWDRVRLSAHTAAHRNTYVSYEEVVAKWVPSCLKNEAFGQFAVVDTRLQADDLEDMLRRAIWITDEVDLGRQYTCSGALPFCLPVSSTDRGTINDNPIKVVLYVTRSGYQEAAKLGSLTTTTKLALSTSPIDLVNTRPAAFVEKKAALKIEGTRGGNLPSRRSSVETRRDRYRSGSARWPARDRDESPTPGRRSFDLPNRLPVGGGTVPAAQDPDCFSSAGEVG</sequence>
<evidence type="ECO:0000256" key="2">
    <source>
        <dbReference type="SAM" id="MobiDB-lite"/>
    </source>
</evidence>
<dbReference type="Proteomes" id="UP000202771">
    <property type="component" value="Genome"/>
</dbReference>
<keyword evidence="4" id="KW-1185">Reference proteome</keyword>
<dbReference type="InterPro" id="IPR005332">
    <property type="entry name" value="TBSV_p22"/>
</dbReference>
<name>B5U1W7_9VIRU</name>
<evidence type="ECO:0000313" key="3">
    <source>
        <dbReference type="EMBL" id="ACI03054.1"/>
    </source>
</evidence>
<proteinExistence type="evidence at transcript level"/>
<dbReference type="EMBL" id="FJ157982">
    <property type="protein sequence ID" value="ACI03054.1"/>
    <property type="molecule type" value="mRNA"/>
</dbReference>
<organism evidence="3 4">
    <name type="scientific">Cassava virus C</name>
    <dbReference type="NCBI Taxonomy" id="561576"/>
    <lineage>
        <taxon>Viruses</taxon>
        <taxon>Riboviria</taxon>
        <taxon>Orthornavirae</taxon>
        <taxon>Lenarviricota</taxon>
        <taxon>Miaviricetes</taxon>
        <taxon>Ourlivirales</taxon>
        <taxon>Botourmiaviridae</taxon>
        <taxon>Ourmiavirus</taxon>
        <taxon>Ourmiavirus manihoti</taxon>
    </lineage>
</organism>